<gene>
    <name evidence="3" type="ORF">BC938DRAFT_474995</name>
</gene>
<dbReference type="GO" id="GO:0016020">
    <property type="term" value="C:membrane"/>
    <property type="evidence" value="ECO:0007669"/>
    <property type="project" value="TreeGrafter"/>
</dbReference>
<sequence length="134" mass="15267">MVSLSGVPSYTPTFSAQRRPRSPPSLSTFHPRQLLATGTTVVWSVRLGSFLFNRILQEGKDRRFDEVKHRPLIFSAYWCIQVFWVFTTVLPVYLVNTVPPRSARSITLGTRCGPLASCLRSWLVCRSTPLGRRR</sequence>
<evidence type="ECO:0000256" key="1">
    <source>
        <dbReference type="SAM" id="MobiDB-lite"/>
    </source>
</evidence>
<evidence type="ECO:0000256" key="2">
    <source>
        <dbReference type="SAM" id="Phobius"/>
    </source>
</evidence>
<name>A0A433Q141_9FUNG</name>
<accession>A0A433Q141</accession>
<protein>
    <submittedName>
        <fullName evidence="3">Uncharacterized protein</fullName>
    </submittedName>
</protein>
<comment type="caution">
    <text evidence="3">The sequence shown here is derived from an EMBL/GenBank/DDBJ whole genome shotgun (WGS) entry which is preliminary data.</text>
</comment>
<keyword evidence="2" id="KW-1133">Transmembrane helix</keyword>
<organism evidence="3 4">
    <name type="scientific">Jimgerdemannia flammicorona</name>
    <dbReference type="NCBI Taxonomy" id="994334"/>
    <lineage>
        <taxon>Eukaryota</taxon>
        <taxon>Fungi</taxon>
        <taxon>Fungi incertae sedis</taxon>
        <taxon>Mucoromycota</taxon>
        <taxon>Mucoromycotina</taxon>
        <taxon>Endogonomycetes</taxon>
        <taxon>Endogonales</taxon>
        <taxon>Endogonaceae</taxon>
        <taxon>Jimgerdemannia</taxon>
    </lineage>
</organism>
<feature type="region of interest" description="Disordered" evidence="1">
    <location>
        <begin position="1"/>
        <end position="26"/>
    </location>
</feature>
<dbReference type="Proteomes" id="UP000274822">
    <property type="component" value="Unassembled WGS sequence"/>
</dbReference>
<keyword evidence="4" id="KW-1185">Reference proteome</keyword>
<reference evidence="3 4" key="1">
    <citation type="journal article" date="2018" name="New Phytol.">
        <title>Phylogenomics of Endogonaceae and evolution of mycorrhizas within Mucoromycota.</title>
        <authorList>
            <person name="Chang Y."/>
            <person name="Desiro A."/>
            <person name="Na H."/>
            <person name="Sandor L."/>
            <person name="Lipzen A."/>
            <person name="Clum A."/>
            <person name="Barry K."/>
            <person name="Grigoriev I.V."/>
            <person name="Martin F.M."/>
            <person name="Stajich J.E."/>
            <person name="Smith M.E."/>
            <person name="Bonito G."/>
            <person name="Spatafora J.W."/>
        </authorList>
    </citation>
    <scope>NUCLEOTIDE SEQUENCE [LARGE SCALE GENOMIC DNA]</scope>
    <source>
        <strain evidence="3 4">AD002</strain>
    </source>
</reference>
<proteinExistence type="predicted"/>
<dbReference type="InterPro" id="IPR010721">
    <property type="entry name" value="UstE-like"/>
</dbReference>
<evidence type="ECO:0000313" key="3">
    <source>
        <dbReference type="EMBL" id="RUS23529.1"/>
    </source>
</evidence>
<keyword evidence="2" id="KW-0812">Transmembrane</keyword>
<feature type="compositionally biased region" description="Polar residues" evidence="1">
    <location>
        <begin position="1"/>
        <end position="16"/>
    </location>
</feature>
<dbReference type="Pfam" id="PF06966">
    <property type="entry name" value="DUF1295"/>
    <property type="match status" value="1"/>
</dbReference>
<dbReference type="PANTHER" id="PTHR32251:SF17">
    <property type="entry name" value="STEROID 5-ALPHA REDUCTASE C-TERMINAL DOMAIN-CONTAINING PROTEIN"/>
    <property type="match status" value="1"/>
</dbReference>
<keyword evidence="2" id="KW-0472">Membrane</keyword>
<dbReference type="AlphaFoldDB" id="A0A433Q141"/>
<feature type="transmembrane region" description="Helical" evidence="2">
    <location>
        <begin position="72"/>
        <end position="94"/>
    </location>
</feature>
<dbReference type="EMBL" id="RBNJ01019482">
    <property type="protein sequence ID" value="RUS23529.1"/>
    <property type="molecule type" value="Genomic_DNA"/>
</dbReference>
<dbReference type="PANTHER" id="PTHR32251">
    <property type="entry name" value="3-OXO-5-ALPHA-STEROID 4-DEHYDROGENASE"/>
    <property type="match status" value="1"/>
</dbReference>
<evidence type="ECO:0000313" key="4">
    <source>
        <dbReference type="Proteomes" id="UP000274822"/>
    </source>
</evidence>